<dbReference type="GO" id="GO:0016020">
    <property type="term" value="C:membrane"/>
    <property type="evidence" value="ECO:0007669"/>
    <property type="project" value="TreeGrafter"/>
</dbReference>
<feature type="transmembrane region" description="Helical" evidence="7">
    <location>
        <begin position="305"/>
        <end position="322"/>
    </location>
</feature>
<keyword evidence="9" id="KW-1185">Reference proteome</keyword>
<dbReference type="GO" id="GO:0055085">
    <property type="term" value="P:transmembrane transport"/>
    <property type="evidence" value="ECO:0007669"/>
    <property type="project" value="InterPro"/>
</dbReference>
<dbReference type="Pfam" id="PF08449">
    <property type="entry name" value="UAA"/>
    <property type="match status" value="1"/>
</dbReference>
<proteinExistence type="predicted"/>
<dbReference type="STRING" id="45357.A0A2V1ASV4"/>
<dbReference type="OrthoDB" id="408493at2759"/>
<sequence>MSFHTISIVVGTLVCGCLNSLLTKYQDNQCVENCLDPDVTKHKNFEQPAIQTLQMFIGELGIYIVYYILYKSPFAKRSQYQALNEDSRPASKSHSLILAIPSVCDMLATTCMNVGLIYTPVSIFQMTRGAIVLFVAVLSVLFLKRRIRPLEWISLVIVTLGIGIVGYSGSRGSSAKAAVEEPALVIFGMSLIILAVSLQAVQFVVEEKILAKYHFTPLRLVYTEGFFGVVILTTSLILLNFIVGSLQSKKQFHDSPFNLHESLSQTFSSREVLLSSFAIMICISSFNFCGVSLTQELSATARSTIDSCRTLLVWLFAMVLGWESFSFLQFFGFATLVFGTLCFNGVLQPEDWKFVPEFLKDQEHKNVRLIDVVDEPSLRIVPEKTNPSSVSTTTFGEVSENTPALQDTLRAQQGPLNIASQLNNRHPLESRIQNWEKTQQDIRMETYRRVFGAGEPIRRTMEMDLVEATDFKPQVLGGSDTLHKDILMNRESTVDWEDIYKGGFESGRNVPDFHCEMEKKLGI</sequence>
<comment type="subcellular location">
    <subcellularLocation>
        <location evidence="1">Endomembrane system</location>
        <topology evidence="1">Multi-pass membrane protein</topology>
    </subcellularLocation>
</comment>
<feature type="transmembrane region" description="Helical" evidence="7">
    <location>
        <begin position="182"/>
        <end position="205"/>
    </location>
</feature>
<dbReference type="InterPro" id="IPR013657">
    <property type="entry name" value="SCL35B1-4/HUT1"/>
</dbReference>
<dbReference type="RefSeq" id="XP_025340961.1">
    <property type="nucleotide sequence ID" value="XM_025485496.1"/>
</dbReference>
<feature type="transmembrane region" description="Helical" evidence="7">
    <location>
        <begin position="150"/>
        <end position="170"/>
    </location>
</feature>
<dbReference type="GO" id="GO:0012505">
    <property type="term" value="C:endomembrane system"/>
    <property type="evidence" value="ECO:0007669"/>
    <property type="project" value="UniProtKB-SubCell"/>
</dbReference>
<dbReference type="PANTHER" id="PTHR13146">
    <property type="match status" value="1"/>
</dbReference>
<dbReference type="Pfam" id="PF05348">
    <property type="entry name" value="UMP1"/>
    <property type="match status" value="1"/>
</dbReference>
<dbReference type="SUPFAM" id="SSF103481">
    <property type="entry name" value="Multidrug resistance efflux transporter EmrE"/>
    <property type="match status" value="1"/>
</dbReference>
<feature type="transmembrane region" description="Helical" evidence="7">
    <location>
        <begin position="96"/>
        <end position="117"/>
    </location>
</feature>
<dbReference type="VEuPathDB" id="FungiDB:CXQ85_001800"/>
<dbReference type="PANTHER" id="PTHR13146:SF0">
    <property type="entry name" value="SOLUTE CARRIER FAMILY 35 MEMBER F6"/>
    <property type="match status" value="1"/>
</dbReference>
<protein>
    <submittedName>
        <fullName evidence="8">Uncharacterized protein</fullName>
    </submittedName>
</protein>
<keyword evidence="6 7" id="KW-0472">Membrane</keyword>
<keyword evidence="4 7" id="KW-0812">Transmembrane</keyword>
<dbReference type="EMBL" id="PKFO01000003">
    <property type="protein sequence ID" value="PVH20021.1"/>
    <property type="molecule type" value="Genomic_DNA"/>
</dbReference>
<feature type="transmembrane region" description="Helical" evidence="7">
    <location>
        <begin position="123"/>
        <end position="143"/>
    </location>
</feature>
<dbReference type="AlphaFoldDB" id="A0A2V1ASV4"/>
<feature type="transmembrane region" description="Helical" evidence="7">
    <location>
        <begin position="49"/>
        <end position="69"/>
    </location>
</feature>
<keyword evidence="5 7" id="KW-1133">Transmembrane helix</keyword>
<dbReference type="InterPro" id="IPR037185">
    <property type="entry name" value="EmrE-like"/>
</dbReference>
<accession>A0A2V1ASV4</accession>
<evidence type="ECO:0000313" key="9">
    <source>
        <dbReference type="Proteomes" id="UP000244309"/>
    </source>
</evidence>
<keyword evidence="2" id="KW-0813">Transport</keyword>
<name>A0A2V1ASV4_9ASCO</name>
<evidence type="ECO:0000256" key="1">
    <source>
        <dbReference type="ARBA" id="ARBA00004127"/>
    </source>
</evidence>
<reference evidence="8 9" key="1">
    <citation type="submission" date="2017-12" db="EMBL/GenBank/DDBJ databases">
        <title>Genome Sequence of a Multidrug-Resistant Candida haemulonii Isolate from a Patient with Chronic Leg Ulcers in Israel.</title>
        <authorList>
            <person name="Chow N.A."/>
            <person name="Gade L."/>
            <person name="Batra D."/>
            <person name="Rowe L.A."/>
            <person name="Ben-Ami R."/>
            <person name="Loparev V.N."/>
            <person name="Litvintseva A.P."/>
        </authorList>
    </citation>
    <scope>NUCLEOTIDE SEQUENCE [LARGE SCALE GENOMIC DNA]</scope>
    <source>
        <strain evidence="8 9">B11899</strain>
    </source>
</reference>
<evidence type="ECO:0000256" key="5">
    <source>
        <dbReference type="ARBA" id="ARBA00022989"/>
    </source>
</evidence>
<comment type="caution">
    <text evidence="8">The sequence shown here is derived from an EMBL/GenBank/DDBJ whole genome shotgun (WGS) entry which is preliminary data.</text>
</comment>
<evidence type="ECO:0000256" key="6">
    <source>
        <dbReference type="ARBA" id="ARBA00023136"/>
    </source>
</evidence>
<organism evidence="8 9">
    <name type="scientific">Candidozyma haemuli</name>
    <dbReference type="NCBI Taxonomy" id="45357"/>
    <lineage>
        <taxon>Eukaryota</taxon>
        <taxon>Fungi</taxon>
        <taxon>Dikarya</taxon>
        <taxon>Ascomycota</taxon>
        <taxon>Saccharomycotina</taxon>
        <taxon>Pichiomycetes</taxon>
        <taxon>Metschnikowiaceae</taxon>
        <taxon>Candidozyma</taxon>
    </lineage>
</organism>
<dbReference type="Proteomes" id="UP000244309">
    <property type="component" value="Unassembled WGS sequence"/>
</dbReference>
<evidence type="ECO:0000256" key="2">
    <source>
        <dbReference type="ARBA" id="ARBA00022448"/>
    </source>
</evidence>
<feature type="transmembrane region" description="Helical" evidence="7">
    <location>
        <begin position="226"/>
        <end position="246"/>
    </location>
</feature>
<keyword evidence="3" id="KW-0762">Sugar transport</keyword>
<feature type="transmembrane region" description="Helical" evidence="7">
    <location>
        <begin position="272"/>
        <end position="293"/>
    </location>
</feature>
<evidence type="ECO:0000256" key="7">
    <source>
        <dbReference type="SAM" id="Phobius"/>
    </source>
</evidence>
<evidence type="ECO:0000256" key="3">
    <source>
        <dbReference type="ARBA" id="ARBA00022597"/>
    </source>
</evidence>
<evidence type="ECO:0000313" key="8">
    <source>
        <dbReference type="EMBL" id="PVH20021.1"/>
    </source>
</evidence>
<dbReference type="GeneID" id="37007131"/>
<gene>
    <name evidence="8" type="ORF">CXQ85_001800</name>
</gene>
<evidence type="ECO:0000256" key="4">
    <source>
        <dbReference type="ARBA" id="ARBA00022692"/>
    </source>
</evidence>